<dbReference type="HOGENOM" id="CLU_2606379_0_0_1"/>
<dbReference type="EMBL" id="KL197779">
    <property type="protein sequence ID" value="KDQ49611.1"/>
    <property type="molecule type" value="Genomic_DNA"/>
</dbReference>
<sequence>MKQIGESFDLLWVISLQGVLSVVFIWLMDGYEPVILLESASNYRNLTRMRADPLQITVDVREAKVTSKSKDLNSPMVSD</sequence>
<proteinExistence type="predicted"/>
<accession>A0A067PGJ9</accession>
<dbReference type="InParanoid" id="A0A067PGJ9"/>
<evidence type="ECO:0000313" key="2">
    <source>
        <dbReference type="EMBL" id="KDQ49611.1"/>
    </source>
</evidence>
<reference evidence="3" key="1">
    <citation type="journal article" date="2014" name="Proc. Natl. Acad. Sci. U.S.A.">
        <title>Extensive sampling of basidiomycete genomes demonstrates inadequacy of the white-rot/brown-rot paradigm for wood decay fungi.</title>
        <authorList>
            <person name="Riley R."/>
            <person name="Salamov A.A."/>
            <person name="Brown D.W."/>
            <person name="Nagy L.G."/>
            <person name="Floudas D."/>
            <person name="Held B.W."/>
            <person name="Levasseur A."/>
            <person name="Lombard V."/>
            <person name="Morin E."/>
            <person name="Otillar R."/>
            <person name="Lindquist E.A."/>
            <person name="Sun H."/>
            <person name="LaButti K.M."/>
            <person name="Schmutz J."/>
            <person name="Jabbour D."/>
            <person name="Luo H."/>
            <person name="Baker S.E."/>
            <person name="Pisabarro A.G."/>
            <person name="Walton J.D."/>
            <person name="Blanchette R.A."/>
            <person name="Henrissat B."/>
            <person name="Martin F."/>
            <person name="Cullen D."/>
            <person name="Hibbett D.S."/>
            <person name="Grigoriev I.V."/>
        </authorList>
    </citation>
    <scope>NUCLEOTIDE SEQUENCE [LARGE SCALE GENOMIC DNA]</scope>
    <source>
        <strain evidence="3">MUCL 33604</strain>
    </source>
</reference>
<keyword evidence="1" id="KW-1133">Transmembrane helix</keyword>
<gene>
    <name evidence="2" type="ORF">JAAARDRAFT_63623</name>
</gene>
<keyword evidence="1" id="KW-0472">Membrane</keyword>
<keyword evidence="1" id="KW-0812">Transmembrane</keyword>
<name>A0A067PGJ9_9AGAM</name>
<evidence type="ECO:0000256" key="1">
    <source>
        <dbReference type="SAM" id="Phobius"/>
    </source>
</evidence>
<dbReference type="AlphaFoldDB" id="A0A067PGJ9"/>
<protein>
    <submittedName>
        <fullName evidence="2">Uncharacterized protein</fullName>
    </submittedName>
</protein>
<evidence type="ECO:0000313" key="3">
    <source>
        <dbReference type="Proteomes" id="UP000027265"/>
    </source>
</evidence>
<dbReference type="Proteomes" id="UP000027265">
    <property type="component" value="Unassembled WGS sequence"/>
</dbReference>
<keyword evidence="3" id="KW-1185">Reference proteome</keyword>
<feature type="transmembrane region" description="Helical" evidence="1">
    <location>
        <begin position="7"/>
        <end position="28"/>
    </location>
</feature>
<organism evidence="2 3">
    <name type="scientific">Jaapia argillacea MUCL 33604</name>
    <dbReference type="NCBI Taxonomy" id="933084"/>
    <lineage>
        <taxon>Eukaryota</taxon>
        <taxon>Fungi</taxon>
        <taxon>Dikarya</taxon>
        <taxon>Basidiomycota</taxon>
        <taxon>Agaricomycotina</taxon>
        <taxon>Agaricomycetes</taxon>
        <taxon>Agaricomycetidae</taxon>
        <taxon>Jaapiales</taxon>
        <taxon>Jaapiaceae</taxon>
        <taxon>Jaapia</taxon>
    </lineage>
</organism>